<feature type="transmembrane region" description="Helical" evidence="2">
    <location>
        <begin position="45"/>
        <end position="63"/>
    </location>
</feature>
<dbReference type="RefSeq" id="WP_152718600.1">
    <property type="nucleotide sequence ID" value="NZ_VOSJ01000748.1"/>
</dbReference>
<reference evidence="3 4" key="1">
    <citation type="journal article" date="2019" name="Syst. Appl. Microbiol.">
        <title>Microvirga tunisiensis sp. nov., a root nodule symbiotic bacterium isolated from Lupinus micranthus and L. luteus grown in Northern Tunisia.</title>
        <authorList>
            <person name="Msaddak A."/>
            <person name="Rejili M."/>
            <person name="Duran D."/>
            <person name="Mars M."/>
            <person name="Palacios J.M."/>
            <person name="Ruiz-Argueso T."/>
            <person name="Rey L."/>
            <person name="Imperial J."/>
        </authorList>
    </citation>
    <scope>NUCLEOTIDE SEQUENCE [LARGE SCALE GENOMIC DNA]</scope>
    <source>
        <strain evidence="3 4">Lmie10</strain>
    </source>
</reference>
<keyword evidence="2" id="KW-1133">Transmembrane helix</keyword>
<accession>A0A5N7MXL5</accession>
<keyword evidence="2" id="KW-0472">Membrane</keyword>
<feature type="transmembrane region" description="Helical" evidence="2">
    <location>
        <begin position="22"/>
        <end position="40"/>
    </location>
</feature>
<dbReference type="EMBL" id="VOSK01000699">
    <property type="protein sequence ID" value="MPR31450.1"/>
    <property type="molecule type" value="Genomic_DNA"/>
</dbReference>
<evidence type="ECO:0000256" key="1">
    <source>
        <dbReference type="SAM" id="MobiDB-lite"/>
    </source>
</evidence>
<dbReference type="AlphaFoldDB" id="A0A5N7MXL5"/>
<evidence type="ECO:0000313" key="3">
    <source>
        <dbReference type="EMBL" id="MPR31450.1"/>
    </source>
</evidence>
<keyword evidence="4" id="KW-1185">Reference proteome</keyword>
<keyword evidence="2" id="KW-0812">Transmembrane</keyword>
<gene>
    <name evidence="3" type="ORF">FS320_42990</name>
</gene>
<feature type="transmembrane region" description="Helical" evidence="2">
    <location>
        <begin position="69"/>
        <end position="89"/>
    </location>
</feature>
<feature type="region of interest" description="Disordered" evidence="1">
    <location>
        <begin position="140"/>
        <end position="185"/>
    </location>
</feature>
<comment type="caution">
    <text evidence="3">The sequence shown here is derived from an EMBL/GenBank/DDBJ whole genome shotgun (WGS) entry which is preliminary data.</text>
</comment>
<organism evidence="3 4">
    <name type="scientific">Microvirga tunisiensis</name>
    <dbReference type="NCBI Taxonomy" id="2108360"/>
    <lineage>
        <taxon>Bacteria</taxon>
        <taxon>Pseudomonadati</taxon>
        <taxon>Pseudomonadota</taxon>
        <taxon>Alphaproteobacteria</taxon>
        <taxon>Hyphomicrobiales</taxon>
        <taxon>Methylobacteriaceae</taxon>
        <taxon>Microvirga</taxon>
    </lineage>
</organism>
<evidence type="ECO:0000313" key="4">
    <source>
        <dbReference type="Proteomes" id="UP000403266"/>
    </source>
</evidence>
<sequence length="185" mass="19828">MTDLALRIQGLLERPLEALNSLPFWFALGLLFAPTLLSLFTRRSITIVATALLNFACLVLLGAGQAPEIAGPVMIVTFAASLIVALFGLHENQLWQRISGLDAKVTQVEEQMMTFLRALEGRSDLIDQRGEQARMAFEAARSALEDARKPPQPAKAAFPLSTQSAHTNPSGGAPQGSPAPPTPKA</sequence>
<proteinExistence type="predicted"/>
<dbReference type="Proteomes" id="UP000403266">
    <property type="component" value="Unassembled WGS sequence"/>
</dbReference>
<evidence type="ECO:0000256" key="2">
    <source>
        <dbReference type="SAM" id="Phobius"/>
    </source>
</evidence>
<name>A0A5N7MXL5_9HYPH</name>
<protein>
    <submittedName>
        <fullName evidence="3">Uncharacterized protein</fullName>
    </submittedName>
</protein>